<feature type="non-terminal residue" evidence="2">
    <location>
        <position position="209"/>
    </location>
</feature>
<name>A0A371GFM9_MUCPR</name>
<evidence type="ECO:0000313" key="2">
    <source>
        <dbReference type="EMBL" id="RDX89355.1"/>
    </source>
</evidence>
<reference evidence="2" key="1">
    <citation type="submission" date="2018-05" db="EMBL/GenBank/DDBJ databases">
        <title>Draft genome of Mucuna pruriens seed.</title>
        <authorList>
            <person name="Nnadi N.E."/>
            <person name="Vos R."/>
            <person name="Hasami M.H."/>
            <person name="Devisetty U.K."/>
            <person name="Aguiy J.C."/>
        </authorList>
    </citation>
    <scope>NUCLEOTIDE SEQUENCE [LARGE SCALE GENOMIC DNA]</scope>
    <source>
        <strain evidence="2">JCA_2017</strain>
    </source>
</reference>
<sequence>MDGRRGACTRPKEATMHLSKVDPRFGQEDARPHPDEDLKGVQVGLESQQSMKIGASLDSQIEGALVQVLCKNWDVFTWSPADMLGIDPNFLCHCLSISPGVRPVGQKKRRLGEEKRRAIKVETARLLHASWLSNVVMVRKLFVTHDRCLRGYVLEIKLTPPQSSLEGLCTGQPKRQARTCSYANIYYTTWDPLARAESNRCTRRRSLKH</sequence>
<dbReference type="EMBL" id="QJKJ01005696">
    <property type="protein sequence ID" value="RDX89355.1"/>
    <property type="molecule type" value="Genomic_DNA"/>
</dbReference>
<dbReference type="AlphaFoldDB" id="A0A371GFM9"/>
<evidence type="ECO:0000256" key="1">
    <source>
        <dbReference type="SAM" id="MobiDB-lite"/>
    </source>
</evidence>
<feature type="non-terminal residue" evidence="2">
    <location>
        <position position="1"/>
    </location>
</feature>
<dbReference type="Proteomes" id="UP000257109">
    <property type="component" value="Unassembled WGS sequence"/>
</dbReference>
<comment type="caution">
    <text evidence="2">The sequence shown here is derived from an EMBL/GenBank/DDBJ whole genome shotgun (WGS) entry which is preliminary data.</text>
</comment>
<protein>
    <submittedName>
        <fullName evidence="2">Uncharacterized protein</fullName>
    </submittedName>
</protein>
<organism evidence="2 3">
    <name type="scientific">Mucuna pruriens</name>
    <name type="common">Velvet bean</name>
    <name type="synonym">Dolichos pruriens</name>
    <dbReference type="NCBI Taxonomy" id="157652"/>
    <lineage>
        <taxon>Eukaryota</taxon>
        <taxon>Viridiplantae</taxon>
        <taxon>Streptophyta</taxon>
        <taxon>Embryophyta</taxon>
        <taxon>Tracheophyta</taxon>
        <taxon>Spermatophyta</taxon>
        <taxon>Magnoliopsida</taxon>
        <taxon>eudicotyledons</taxon>
        <taxon>Gunneridae</taxon>
        <taxon>Pentapetalae</taxon>
        <taxon>rosids</taxon>
        <taxon>fabids</taxon>
        <taxon>Fabales</taxon>
        <taxon>Fabaceae</taxon>
        <taxon>Papilionoideae</taxon>
        <taxon>50 kb inversion clade</taxon>
        <taxon>NPAAA clade</taxon>
        <taxon>indigoferoid/millettioid clade</taxon>
        <taxon>Phaseoleae</taxon>
        <taxon>Mucuna</taxon>
    </lineage>
</organism>
<keyword evidence="3" id="KW-1185">Reference proteome</keyword>
<feature type="region of interest" description="Disordered" evidence="1">
    <location>
        <begin position="1"/>
        <end position="35"/>
    </location>
</feature>
<gene>
    <name evidence="2" type="ORF">CR513_28932</name>
</gene>
<evidence type="ECO:0000313" key="3">
    <source>
        <dbReference type="Proteomes" id="UP000257109"/>
    </source>
</evidence>
<proteinExistence type="predicted"/>
<accession>A0A371GFM9</accession>
<dbReference type="OrthoDB" id="1928766at2759"/>